<organism evidence="2 3">
    <name type="scientific">Acidiphilium iwatense</name>
    <dbReference type="NCBI Taxonomy" id="768198"/>
    <lineage>
        <taxon>Bacteria</taxon>
        <taxon>Pseudomonadati</taxon>
        <taxon>Pseudomonadota</taxon>
        <taxon>Alphaproteobacteria</taxon>
        <taxon>Acetobacterales</taxon>
        <taxon>Acidocellaceae</taxon>
        <taxon>Acidiphilium</taxon>
    </lineage>
</organism>
<name>A0ABS9E0J9_9PROT</name>
<sequence length="424" mass="46679">MQKRRFLSLACAGPDDLAKLALWCQAFTPLTAPDPPDGVMLDITGCAHLFGGEAGLIARLVARLPGARMAIADTAAAAWGLARYGKPGGSDILPLPLAALRLAPDPIARLRRIGVRTIGQLARLPRAGLVAGYGQAPALRLAQAVGEAPEIIRFITPPPEWREAEPYMDPLLLPAQLQAALRRLTTKLCARLTAATLGATALTARFYRVDRACPAIHLAFAAPCRDEMQIAKLLIEKLAREIDPGFGIEAIALEATATEPLPLEQQDMGAKTPDYARPLNTLLNRLGPEKLWRAAPHSSHIPEFAVQRMAVKARPMVWPTPHHPRPIRLLTPPVPITAIAPVPDDPPVQFTWDGQAHRLRWATGPERIARDWWAHPFDPTRPELEKIRDYYQVEDMEGARFWLFRAGLHEGVATPRWYLHGLFA</sequence>
<dbReference type="PANTHER" id="PTHR35369:SF2">
    <property type="entry name" value="BLR3025 PROTEIN"/>
    <property type="match status" value="1"/>
</dbReference>
<keyword evidence="1" id="KW-0227">DNA damage</keyword>
<accession>A0ABS9E0J9</accession>
<dbReference type="PANTHER" id="PTHR35369">
    <property type="entry name" value="BLR3025 PROTEIN-RELATED"/>
    <property type="match status" value="1"/>
</dbReference>
<reference evidence="2 3" key="1">
    <citation type="submission" date="2022-01" db="EMBL/GenBank/DDBJ databases">
        <authorList>
            <person name="Won M."/>
            <person name="Kim S.-J."/>
            <person name="Kwon S.-W."/>
        </authorList>
    </citation>
    <scope>NUCLEOTIDE SEQUENCE [LARGE SCALE GENOMIC DNA]</scope>
    <source>
        <strain evidence="2 3">KCTC 23505</strain>
    </source>
</reference>
<evidence type="ECO:0000256" key="1">
    <source>
        <dbReference type="ARBA" id="ARBA00022763"/>
    </source>
</evidence>
<proteinExistence type="predicted"/>
<dbReference type="CDD" id="cd03468">
    <property type="entry name" value="PolY_like"/>
    <property type="match status" value="1"/>
</dbReference>
<evidence type="ECO:0000313" key="2">
    <source>
        <dbReference type="EMBL" id="MCF3948546.1"/>
    </source>
</evidence>
<comment type="caution">
    <text evidence="2">The sequence shown here is derived from an EMBL/GenBank/DDBJ whole genome shotgun (WGS) entry which is preliminary data.</text>
</comment>
<dbReference type="Proteomes" id="UP001521209">
    <property type="component" value="Unassembled WGS sequence"/>
</dbReference>
<gene>
    <name evidence="2" type="ORF">L2A60_17920</name>
</gene>
<dbReference type="InterPro" id="IPR050356">
    <property type="entry name" value="SulA_CellDiv_inhibitor"/>
</dbReference>
<dbReference type="InterPro" id="IPR043502">
    <property type="entry name" value="DNA/RNA_pol_sf"/>
</dbReference>
<evidence type="ECO:0000313" key="3">
    <source>
        <dbReference type="Proteomes" id="UP001521209"/>
    </source>
</evidence>
<dbReference type="EMBL" id="JAKGBZ010000059">
    <property type="protein sequence ID" value="MCF3948546.1"/>
    <property type="molecule type" value="Genomic_DNA"/>
</dbReference>
<keyword evidence="3" id="KW-1185">Reference proteome</keyword>
<dbReference type="SUPFAM" id="SSF56672">
    <property type="entry name" value="DNA/RNA polymerases"/>
    <property type="match status" value="1"/>
</dbReference>
<dbReference type="RefSeq" id="WP_235705828.1">
    <property type="nucleotide sequence ID" value="NZ_JAKGBZ010000059.1"/>
</dbReference>
<protein>
    <submittedName>
        <fullName evidence="2">DNA polymerase Y family protein</fullName>
    </submittedName>
</protein>